<dbReference type="InterPro" id="IPR021284">
    <property type="entry name" value="DUF2750"/>
</dbReference>
<evidence type="ECO:0008006" key="3">
    <source>
        <dbReference type="Google" id="ProtNLM"/>
    </source>
</evidence>
<proteinExistence type="predicted"/>
<gene>
    <name evidence="1" type="ORF">GCM10011613_35600</name>
</gene>
<evidence type="ECO:0000313" key="2">
    <source>
        <dbReference type="Proteomes" id="UP000619761"/>
    </source>
</evidence>
<accession>A0ABQ3BD84</accession>
<dbReference type="Pfam" id="PF11042">
    <property type="entry name" value="DUF2750"/>
    <property type="match status" value="1"/>
</dbReference>
<dbReference type="EMBL" id="BMYZ01000004">
    <property type="protein sequence ID" value="GGY87301.1"/>
    <property type="molecule type" value="Genomic_DNA"/>
</dbReference>
<dbReference type="Proteomes" id="UP000619761">
    <property type="component" value="Unassembled WGS sequence"/>
</dbReference>
<comment type="caution">
    <text evidence="1">The sequence shown here is derived from an EMBL/GenBank/DDBJ whole genome shotgun (WGS) entry which is preliminary data.</text>
</comment>
<dbReference type="RefSeq" id="WP_189421105.1">
    <property type="nucleotide sequence ID" value="NZ_BMYZ01000004.1"/>
</dbReference>
<sequence length="122" mass="14191">MNEPLSDNDSENFDRFIVEAIENGCVWSLQGPEGWALCGSEKYENTDVMPFWSQEAFARTHCQEDWKDYEPVAIELEEFLEDWLTGMHEDVILAGINWDEELEGVEIEPLDLLEEFDQELAD</sequence>
<protein>
    <recommendedName>
        <fullName evidence="3">DUF2750 domain-containing protein</fullName>
    </recommendedName>
</protein>
<evidence type="ECO:0000313" key="1">
    <source>
        <dbReference type="EMBL" id="GGY87301.1"/>
    </source>
</evidence>
<name>A0ABQ3BD84_9GAMM</name>
<organism evidence="1 2">
    <name type="scientific">Cellvibrio zantedeschiae</name>
    <dbReference type="NCBI Taxonomy" id="1237077"/>
    <lineage>
        <taxon>Bacteria</taxon>
        <taxon>Pseudomonadati</taxon>
        <taxon>Pseudomonadota</taxon>
        <taxon>Gammaproteobacteria</taxon>
        <taxon>Cellvibrionales</taxon>
        <taxon>Cellvibrionaceae</taxon>
        <taxon>Cellvibrio</taxon>
    </lineage>
</organism>
<keyword evidence="2" id="KW-1185">Reference proteome</keyword>
<reference evidence="2" key="1">
    <citation type="journal article" date="2019" name="Int. J. Syst. Evol. Microbiol.">
        <title>The Global Catalogue of Microorganisms (GCM) 10K type strain sequencing project: providing services to taxonomists for standard genome sequencing and annotation.</title>
        <authorList>
            <consortium name="The Broad Institute Genomics Platform"/>
            <consortium name="The Broad Institute Genome Sequencing Center for Infectious Disease"/>
            <person name="Wu L."/>
            <person name="Ma J."/>
        </authorList>
    </citation>
    <scope>NUCLEOTIDE SEQUENCE [LARGE SCALE GENOMIC DNA]</scope>
    <source>
        <strain evidence="2">KCTC 32239</strain>
    </source>
</reference>